<keyword evidence="3" id="KW-0862">Zinc</keyword>
<dbReference type="EMBL" id="LN649232">
    <property type="protein sequence ID" value="CEI41687.1"/>
    <property type="molecule type" value="Genomic_DNA"/>
</dbReference>
<organism evidence="7 8">
    <name type="scientific">Fusarium venenatum</name>
    <dbReference type="NCBI Taxonomy" id="56646"/>
    <lineage>
        <taxon>Eukaryota</taxon>
        <taxon>Fungi</taxon>
        <taxon>Dikarya</taxon>
        <taxon>Ascomycota</taxon>
        <taxon>Pezizomycotina</taxon>
        <taxon>Sordariomycetes</taxon>
        <taxon>Hypocreomycetidae</taxon>
        <taxon>Hypocreales</taxon>
        <taxon>Nectriaceae</taxon>
        <taxon>Fusarium</taxon>
    </lineage>
</organism>
<keyword evidence="8" id="KW-1185">Reference proteome</keyword>
<dbReference type="PANTHER" id="PTHR14155:SF627">
    <property type="entry name" value="OS06G0192800 PROTEIN"/>
    <property type="match status" value="1"/>
</dbReference>
<evidence type="ECO:0000313" key="7">
    <source>
        <dbReference type="EMBL" id="CEI41687.1"/>
    </source>
</evidence>
<accession>A0A2L2T435</accession>
<evidence type="ECO:0000256" key="2">
    <source>
        <dbReference type="ARBA" id="ARBA00022771"/>
    </source>
</evidence>
<reference evidence="8" key="1">
    <citation type="submission" date="2014-10" db="EMBL/GenBank/DDBJ databases">
        <authorList>
            <person name="King R."/>
        </authorList>
    </citation>
    <scope>NUCLEOTIDE SEQUENCE [LARGE SCALE GENOMIC DNA]</scope>
    <source>
        <strain evidence="8">A3/5</strain>
    </source>
</reference>
<evidence type="ECO:0000313" key="8">
    <source>
        <dbReference type="Proteomes" id="UP000245910"/>
    </source>
</evidence>
<dbReference type="PANTHER" id="PTHR14155">
    <property type="entry name" value="RING FINGER DOMAIN-CONTAINING"/>
    <property type="match status" value="1"/>
</dbReference>
<dbReference type="PROSITE" id="PS51257">
    <property type="entry name" value="PROKAR_LIPOPROTEIN"/>
    <property type="match status" value="1"/>
</dbReference>
<evidence type="ECO:0000256" key="5">
    <source>
        <dbReference type="SAM" id="Phobius"/>
    </source>
</evidence>
<proteinExistence type="predicted"/>
<dbReference type="CDD" id="cd16448">
    <property type="entry name" value="RING-H2"/>
    <property type="match status" value="1"/>
</dbReference>
<dbReference type="PROSITE" id="PS50089">
    <property type="entry name" value="ZF_RING_2"/>
    <property type="match status" value="1"/>
</dbReference>
<dbReference type="Gene3D" id="3.30.40.10">
    <property type="entry name" value="Zinc/RING finger domain, C3HC4 (zinc finger)"/>
    <property type="match status" value="1"/>
</dbReference>
<protein>
    <recommendedName>
        <fullName evidence="6">RING-type domain-containing protein</fullName>
    </recommendedName>
</protein>
<name>A0A2L2T435_9HYPO</name>
<feature type="domain" description="RING-type" evidence="6">
    <location>
        <begin position="108"/>
        <end position="150"/>
    </location>
</feature>
<keyword evidence="1" id="KW-0479">Metal-binding</keyword>
<dbReference type="InterPro" id="IPR013083">
    <property type="entry name" value="Znf_RING/FYVE/PHD"/>
</dbReference>
<dbReference type="Pfam" id="PF13639">
    <property type="entry name" value="zf-RING_2"/>
    <property type="match status" value="1"/>
</dbReference>
<keyword evidence="5" id="KW-0812">Transmembrane</keyword>
<dbReference type="InterPro" id="IPR053238">
    <property type="entry name" value="RING-H2_zinc_finger"/>
</dbReference>
<keyword evidence="2 4" id="KW-0863">Zinc-finger</keyword>
<dbReference type="STRING" id="56646.A0A2L2T435"/>
<dbReference type="SUPFAM" id="SSF57850">
    <property type="entry name" value="RING/U-box"/>
    <property type="match status" value="1"/>
</dbReference>
<keyword evidence="5" id="KW-1133">Transmembrane helix</keyword>
<dbReference type="GO" id="GO:0008270">
    <property type="term" value="F:zinc ion binding"/>
    <property type="evidence" value="ECO:0007669"/>
    <property type="project" value="UniProtKB-KW"/>
</dbReference>
<dbReference type="AlphaFoldDB" id="A0A2L2T435"/>
<evidence type="ECO:0000256" key="1">
    <source>
        <dbReference type="ARBA" id="ARBA00022723"/>
    </source>
</evidence>
<evidence type="ECO:0000256" key="3">
    <source>
        <dbReference type="ARBA" id="ARBA00022833"/>
    </source>
</evidence>
<feature type="transmembrane region" description="Helical" evidence="5">
    <location>
        <begin position="20"/>
        <end position="45"/>
    </location>
</feature>
<evidence type="ECO:0000259" key="6">
    <source>
        <dbReference type="PROSITE" id="PS50089"/>
    </source>
</evidence>
<keyword evidence="5" id="KW-0472">Membrane</keyword>
<dbReference type="InterPro" id="IPR001841">
    <property type="entry name" value="Znf_RING"/>
</dbReference>
<dbReference type="SMART" id="SM00184">
    <property type="entry name" value="RING"/>
    <property type="match status" value="1"/>
</dbReference>
<evidence type="ECO:0000256" key="4">
    <source>
        <dbReference type="PROSITE-ProRule" id="PRU00175"/>
    </source>
</evidence>
<dbReference type="Proteomes" id="UP000245910">
    <property type="component" value="Chromosome IIII"/>
</dbReference>
<sequence length="163" mass="18107">MNKAYDSNMPTTEEPHVGTKVSYVIASLGAACLVLLIIMVVASFINYKRQQILTEGGVERWQVAPGGIVTLQTLDGTSPAEKYKFPQSPKPKSHQDLESLALDSLELCAICLEVFETSESVRRLKCEHVYHQECIDRWFQGHHFTCPLCKSSFVARAGSSKTS</sequence>